<name>A0A9X1ZFL6_9GAMM</name>
<evidence type="ECO:0000313" key="2">
    <source>
        <dbReference type="EMBL" id="MCL1106063.1"/>
    </source>
</evidence>
<accession>A0A9X1ZFL6</accession>
<dbReference type="RefSeq" id="WP_188924394.1">
    <property type="nucleotide sequence ID" value="NZ_BMQI01000010.1"/>
</dbReference>
<sequence>MTLIAATFAIYRLNKCTHSIYLYIQQHYPDEYQHCDALGRNAGGGRHNTSLFVMESFNSGKLANIDDPALQQMRQRLSRLKALLILSPTLIFLTVTIIAEPWTN</sequence>
<evidence type="ECO:0000256" key="1">
    <source>
        <dbReference type="SAM" id="Phobius"/>
    </source>
</evidence>
<keyword evidence="1" id="KW-1133">Transmembrane helix</keyword>
<organism evidence="2 3">
    <name type="scientific">Shewanella algicola</name>
    <dbReference type="NCBI Taxonomy" id="640633"/>
    <lineage>
        <taxon>Bacteria</taxon>
        <taxon>Pseudomonadati</taxon>
        <taxon>Pseudomonadota</taxon>
        <taxon>Gammaproteobacteria</taxon>
        <taxon>Alteromonadales</taxon>
        <taxon>Shewanellaceae</taxon>
        <taxon>Shewanella</taxon>
    </lineage>
</organism>
<dbReference type="EMBL" id="JAKILJ010000027">
    <property type="protein sequence ID" value="MCL1106063.1"/>
    <property type="molecule type" value="Genomic_DNA"/>
</dbReference>
<gene>
    <name evidence="2" type="ORF">L2749_12505</name>
</gene>
<protein>
    <submittedName>
        <fullName evidence="2">Uncharacterized protein</fullName>
    </submittedName>
</protein>
<keyword evidence="3" id="KW-1185">Reference proteome</keyword>
<proteinExistence type="predicted"/>
<reference evidence="2" key="1">
    <citation type="submission" date="2022-01" db="EMBL/GenBank/DDBJ databases">
        <title>Whole genome-based taxonomy of the Shewanellaceae.</title>
        <authorList>
            <person name="Martin-Rodriguez A.J."/>
        </authorList>
    </citation>
    <scope>NUCLEOTIDE SEQUENCE</scope>
    <source>
        <strain evidence="2">DSM 23803</strain>
    </source>
</reference>
<feature type="transmembrane region" description="Helical" evidence="1">
    <location>
        <begin position="80"/>
        <end position="99"/>
    </location>
</feature>
<dbReference type="Proteomes" id="UP001139408">
    <property type="component" value="Unassembled WGS sequence"/>
</dbReference>
<comment type="caution">
    <text evidence="2">The sequence shown here is derived from an EMBL/GenBank/DDBJ whole genome shotgun (WGS) entry which is preliminary data.</text>
</comment>
<evidence type="ECO:0000313" key="3">
    <source>
        <dbReference type="Proteomes" id="UP001139408"/>
    </source>
</evidence>
<keyword evidence="1" id="KW-0472">Membrane</keyword>
<keyword evidence="1" id="KW-0812">Transmembrane</keyword>
<dbReference type="AlphaFoldDB" id="A0A9X1ZFL6"/>